<evidence type="ECO:0000256" key="1">
    <source>
        <dbReference type="SAM" id="Coils"/>
    </source>
</evidence>
<comment type="caution">
    <text evidence="2">The sequence shown here is derived from an EMBL/GenBank/DDBJ whole genome shotgun (WGS) entry which is preliminary data.</text>
</comment>
<gene>
    <name evidence="2" type="ORF">A2W05_11225</name>
</gene>
<proteinExistence type="predicted"/>
<evidence type="ECO:0000313" key="2">
    <source>
        <dbReference type="EMBL" id="OGL47665.1"/>
    </source>
</evidence>
<keyword evidence="1" id="KW-0175">Coiled coil</keyword>
<accession>A0A1F7S1H1</accession>
<name>A0A1F7S1H1_9BACT</name>
<protein>
    <submittedName>
        <fullName evidence="2">Uncharacterized protein</fullName>
    </submittedName>
</protein>
<feature type="coiled-coil region" evidence="1">
    <location>
        <begin position="341"/>
        <end position="415"/>
    </location>
</feature>
<organism evidence="2 3">
    <name type="scientific">Candidatus Schekmanbacteria bacterium RBG_16_38_10</name>
    <dbReference type="NCBI Taxonomy" id="1817879"/>
    <lineage>
        <taxon>Bacteria</taxon>
        <taxon>Candidatus Schekmaniibacteriota</taxon>
    </lineage>
</organism>
<reference evidence="2 3" key="1">
    <citation type="journal article" date="2016" name="Nat. Commun.">
        <title>Thousands of microbial genomes shed light on interconnected biogeochemical processes in an aquifer system.</title>
        <authorList>
            <person name="Anantharaman K."/>
            <person name="Brown C.T."/>
            <person name="Hug L.A."/>
            <person name="Sharon I."/>
            <person name="Castelle C.J."/>
            <person name="Probst A.J."/>
            <person name="Thomas B.C."/>
            <person name="Singh A."/>
            <person name="Wilkins M.J."/>
            <person name="Karaoz U."/>
            <person name="Brodie E.L."/>
            <person name="Williams K.H."/>
            <person name="Hubbard S.S."/>
            <person name="Banfield J.F."/>
        </authorList>
    </citation>
    <scope>NUCLEOTIDE SEQUENCE [LARGE SCALE GENOMIC DNA]</scope>
</reference>
<evidence type="ECO:0000313" key="3">
    <source>
        <dbReference type="Proteomes" id="UP000178797"/>
    </source>
</evidence>
<dbReference type="Proteomes" id="UP000178797">
    <property type="component" value="Unassembled WGS sequence"/>
</dbReference>
<dbReference type="EMBL" id="MGDE01000024">
    <property type="protein sequence ID" value="OGL47665.1"/>
    <property type="molecule type" value="Genomic_DNA"/>
</dbReference>
<sequence>MGPGVDIIWGITDSDKTELQAIRFDKTKFSPEECKIWLKEHDMKPIEFEPAVETATEDSDNTILLDQAQFHVLRGVEIFRTGTWKGRHFVESDLDEMVTNWSEFKHSWFQPAVKDGHHFEPGKPALGYLDNVRRVGQKLVADLIELPVKVYEMIRDKRYDRVSAEIAPNLEKNGKKYKWVLSALAILGPEIPEVTGLKPLRECFTKENNIEEYELENGLVQMAEWSSEYVTDLPDEAFAIILDGGEKDTEGKTKLRSLRKLPHHNSNVKSGDENDSVDLPHLRNAIARLPQVNMSLEQKKETLSHLQAHAVAANEGHNYNWDNLYAQFEQKIDKGGSKMNEEELKALVLQFETKIKEYEEKIQKYEADIKGKAAEGEPDKIKVLVNQLSETQTKLLNAMETVKTNEKKVIELEEQGRKNRIQAKLDTLRVPAFKFYAEQFYDWATKSGEEVIKFSRDGVIKEVLKEQVVDEFVGLINKATDNLFIQHSKVDIFKRDDVPGDDNPKDEVARRIDIYMKEHLTTTYSQAMDVVLTADPMLKEAYAKS</sequence>
<dbReference type="AlphaFoldDB" id="A0A1F7S1H1"/>